<evidence type="ECO:0000256" key="1">
    <source>
        <dbReference type="SAM" id="MobiDB-lite"/>
    </source>
</evidence>
<gene>
    <name evidence="2" type="ORF">U9M48_020114</name>
</gene>
<name>A0AAQ3TEV5_PASNO</name>
<feature type="region of interest" description="Disordered" evidence="1">
    <location>
        <begin position="1"/>
        <end position="47"/>
    </location>
</feature>
<reference evidence="2 3" key="1">
    <citation type="submission" date="2024-02" db="EMBL/GenBank/DDBJ databases">
        <title>High-quality chromosome-scale genome assembly of Pensacola bahiagrass (Paspalum notatum Flugge var. saurae).</title>
        <authorList>
            <person name="Vega J.M."/>
            <person name="Podio M."/>
            <person name="Orjuela J."/>
            <person name="Siena L.A."/>
            <person name="Pessino S.C."/>
            <person name="Combes M.C."/>
            <person name="Mariac C."/>
            <person name="Albertini E."/>
            <person name="Pupilli F."/>
            <person name="Ortiz J.P.A."/>
            <person name="Leblanc O."/>
        </authorList>
    </citation>
    <scope>NUCLEOTIDE SEQUENCE [LARGE SCALE GENOMIC DNA]</scope>
    <source>
        <strain evidence="2">R1</strain>
        <tissue evidence="2">Leaf</tissue>
    </source>
</reference>
<feature type="compositionally biased region" description="Basic and acidic residues" evidence="1">
    <location>
        <begin position="1"/>
        <end position="19"/>
    </location>
</feature>
<evidence type="ECO:0000313" key="3">
    <source>
        <dbReference type="Proteomes" id="UP001341281"/>
    </source>
</evidence>
<proteinExistence type="predicted"/>
<organism evidence="2 3">
    <name type="scientific">Paspalum notatum var. saurae</name>
    <dbReference type="NCBI Taxonomy" id="547442"/>
    <lineage>
        <taxon>Eukaryota</taxon>
        <taxon>Viridiplantae</taxon>
        <taxon>Streptophyta</taxon>
        <taxon>Embryophyta</taxon>
        <taxon>Tracheophyta</taxon>
        <taxon>Spermatophyta</taxon>
        <taxon>Magnoliopsida</taxon>
        <taxon>Liliopsida</taxon>
        <taxon>Poales</taxon>
        <taxon>Poaceae</taxon>
        <taxon>PACMAD clade</taxon>
        <taxon>Panicoideae</taxon>
        <taxon>Andropogonodae</taxon>
        <taxon>Paspaleae</taxon>
        <taxon>Paspalinae</taxon>
        <taxon>Paspalum</taxon>
    </lineage>
</organism>
<evidence type="ECO:0000313" key="2">
    <source>
        <dbReference type="EMBL" id="WVZ71539.1"/>
    </source>
</evidence>
<dbReference type="Proteomes" id="UP001341281">
    <property type="component" value="Chromosome 04"/>
</dbReference>
<dbReference type="AlphaFoldDB" id="A0AAQ3TEV5"/>
<keyword evidence="3" id="KW-1185">Reference proteome</keyword>
<protein>
    <submittedName>
        <fullName evidence="2">Uncharacterized protein</fullName>
    </submittedName>
</protein>
<accession>A0AAQ3TEV5</accession>
<sequence length="161" mass="17011">MEGATEERDESRAAADDAAGRPPPPRQAASSHVVRVSFSSPSSRSRPSCWGRLKIRRIGRSSAHSRRSGMGMGGGDENGATTPSAAAASSRACRGRCGCRGVPDAAAGARSLLQRNDFYCDDCNTHRLSMSICLVGILLLMHGTHLCPHLSYDPWAAGQTS</sequence>
<feature type="region of interest" description="Disordered" evidence="1">
    <location>
        <begin position="59"/>
        <end position="85"/>
    </location>
</feature>
<feature type="compositionally biased region" description="Low complexity" evidence="1">
    <location>
        <begin position="27"/>
        <end position="47"/>
    </location>
</feature>
<dbReference type="EMBL" id="CP144748">
    <property type="protein sequence ID" value="WVZ71539.1"/>
    <property type="molecule type" value="Genomic_DNA"/>
</dbReference>